<dbReference type="Gene3D" id="1.10.1380.10">
    <property type="entry name" value="Neutral endopeptidase , domain2"/>
    <property type="match status" value="1"/>
</dbReference>
<organism evidence="10 11">
    <name type="scientific">Synoicihabitans lomoniglobus</name>
    <dbReference type="NCBI Taxonomy" id="2909285"/>
    <lineage>
        <taxon>Bacteria</taxon>
        <taxon>Pseudomonadati</taxon>
        <taxon>Verrucomicrobiota</taxon>
        <taxon>Opitutia</taxon>
        <taxon>Opitutales</taxon>
        <taxon>Opitutaceae</taxon>
        <taxon>Synoicihabitans</taxon>
    </lineage>
</organism>
<dbReference type="PANTHER" id="PTHR11733">
    <property type="entry name" value="ZINC METALLOPROTEASE FAMILY M13 NEPRILYSIN-RELATED"/>
    <property type="match status" value="1"/>
</dbReference>
<keyword evidence="11" id="KW-1185">Reference proteome</keyword>
<evidence type="ECO:0000256" key="1">
    <source>
        <dbReference type="ARBA" id="ARBA00001947"/>
    </source>
</evidence>
<evidence type="ECO:0000313" key="10">
    <source>
        <dbReference type="EMBL" id="WED67491.1"/>
    </source>
</evidence>
<dbReference type="InterPro" id="IPR018497">
    <property type="entry name" value="Peptidase_M13_C"/>
</dbReference>
<dbReference type="GO" id="GO:0005886">
    <property type="term" value="C:plasma membrane"/>
    <property type="evidence" value="ECO:0007669"/>
    <property type="project" value="TreeGrafter"/>
</dbReference>
<dbReference type="Pfam" id="PF01431">
    <property type="entry name" value="Peptidase_M13"/>
    <property type="match status" value="1"/>
</dbReference>
<dbReference type="GO" id="GO:0016485">
    <property type="term" value="P:protein processing"/>
    <property type="evidence" value="ECO:0007669"/>
    <property type="project" value="TreeGrafter"/>
</dbReference>
<comment type="cofactor">
    <cofactor evidence="1">
        <name>Zn(2+)</name>
        <dbReference type="ChEBI" id="CHEBI:29105"/>
    </cofactor>
</comment>
<protein>
    <submittedName>
        <fullName evidence="10">M13 family metallopeptidase</fullName>
    </submittedName>
</protein>
<dbReference type="InterPro" id="IPR024079">
    <property type="entry name" value="MetalloPept_cat_dom_sf"/>
</dbReference>
<dbReference type="PRINTS" id="PR00786">
    <property type="entry name" value="NEPRILYSIN"/>
</dbReference>
<evidence type="ECO:0000256" key="3">
    <source>
        <dbReference type="ARBA" id="ARBA00022670"/>
    </source>
</evidence>
<gene>
    <name evidence="10" type="ORF">PXH66_11580</name>
</gene>
<accession>A0AAF0CTA2</accession>
<proteinExistence type="inferred from homology"/>
<evidence type="ECO:0000256" key="2">
    <source>
        <dbReference type="ARBA" id="ARBA00007357"/>
    </source>
</evidence>
<dbReference type="EMBL" id="CP119075">
    <property type="protein sequence ID" value="WED67491.1"/>
    <property type="molecule type" value="Genomic_DNA"/>
</dbReference>
<dbReference type="RefSeq" id="WP_330931646.1">
    <property type="nucleotide sequence ID" value="NZ_CP119075.1"/>
</dbReference>
<evidence type="ECO:0000256" key="6">
    <source>
        <dbReference type="ARBA" id="ARBA00022833"/>
    </source>
</evidence>
<evidence type="ECO:0000256" key="5">
    <source>
        <dbReference type="ARBA" id="ARBA00022801"/>
    </source>
</evidence>
<feature type="domain" description="Peptidase M13 C-terminal" evidence="8">
    <location>
        <begin position="472"/>
        <end position="671"/>
    </location>
</feature>
<feature type="domain" description="Peptidase M13 N-terminal" evidence="9">
    <location>
        <begin position="42"/>
        <end position="420"/>
    </location>
</feature>
<reference evidence="10" key="1">
    <citation type="submission" date="2023-03" db="EMBL/GenBank/DDBJ databases">
        <title>Lomoglobus Profundus gen. nov., sp. nov., a novel member of the phylum Verrucomicrobia, isolated from deep-marine sediment of South China Sea.</title>
        <authorList>
            <person name="Ahmad T."/>
            <person name="Ishaq S.E."/>
            <person name="Wang F."/>
        </authorList>
    </citation>
    <scope>NUCLEOTIDE SEQUENCE</scope>
    <source>
        <strain evidence="10">LMO-M01</strain>
    </source>
</reference>
<keyword evidence="3" id="KW-0645">Protease</keyword>
<dbReference type="InterPro" id="IPR000718">
    <property type="entry name" value="Peptidase_M13"/>
</dbReference>
<dbReference type="InterPro" id="IPR008753">
    <property type="entry name" value="Peptidase_M13_N"/>
</dbReference>
<evidence type="ECO:0000256" key="4">
    <source>
        <dbReference type="ARBA" id="ARBA00022723"/>
    </source>
</evidence>
<dbReference type="GO" id="GO:0046872">
    <property type="term" value="F:metal ion binding"/>
    <property type="evidence" value="ECO:0007669"/>
    <property type="project" value="UniProtKB-KW"/>
</dbReference>
<evidence type="ECO:0000313" key="11">
    <source>
        <dbReference type="Proteomes" id="UP001218638"/>
    </source>
</evidence>
<dbReference type="InterPro" id="IPR042089">
    <property type="entry name" value="Peptidase_M13_dom_2"/>
</dbReference>
<evidence type="ECO:0000259" key="9">
    <source>
        <dbReference type="Pfam" id="PF05649"/>
    </source>
</evidence>
<comment type="similarity">
    <text evidence="2">Belongs to the peptidase M13 family.</text>
</comment>
<evidence type="ECO:0000259" key="8">
    <source>
        <dbReference type="Pfam" id="PF01431"/>
    </source>
</evidence>
<dbReference type="AlphaFoldDB" id="A0AAF0CTA2"/>
<dbReference type="CDD" id="cd08662">
    <property type="entry name" value="M13"/>
    <property type="match status" value="1"/>
</dbReference>
<keyword evidence="5" id="KW-0378">Hydrolase</keyword>
<keyword evidence="4" id="KW-0479">Metal-binding</keyword>
<name>A0AAF0CTA2_9BACT</name>
<evidence type="ECO:0000256" key="7">
    <source>
        <dbReference type="ARBA" id="ARBA00023049"/>
    </source>
</evidence>
<dbReference type="Proteomes" id="UP001218638">
    <property type="component" value="Chromosome"/>
</dbReference>
<sequence>MQLNRPWALVALIALPLVLAAEETELIPLNFTVDHMDRSVSPKEDFYRYANGAWLDATEIPADKSRWGAFDGLAENNWRRIHNLLEEIARTTAAPGTNLQKVGDFYRTAMDTAAIETAGISPLLPEFARIATIDDLAGLARYVAEAHQGIGSPLFGSYPYADQRNNEDVIFQMVQGGLSLPTRDYYFEEQHAKYLPLFVDHMTRMFELAGTPTAQARADAETVLALETKLAANSKSVAAMRDPIENYHKMPIADAAALMPNFPLNVYLKTIGLPDTETEIDVKQTEFYAGLSELLGSESLADWKTYLHWHALTSAAPHLASEFDDENFRFFSKELSGTPEQESRWQRAARRVDRNIGFALGEIYVAKYFPPAVRDRLESMVTMMQDVLKDRINGLDWMSAETKIKAQEKLSTFRVVVGYPPEWRDYSALEISGEDYFANVMRGARFDSARSMAKLSKPFDKTEWLRTPQQVNAYYQPSAGQLVFLAGILQPPYFDPEMDDAVNFGAICGVIGHEITHGFDDKGRNYDAHGNLADWWTEDDATKFSARAQKLIDQYNDYEVLPGVFVKGDQTLGENIADLGGVSIAFEALQRSLANKRVGLIDGLTPNERFFLSWSQIWHTKYREDRLKRSVASDVHSPGMVRSIGPLVNVPEFFETFDIQPGDPMWRAPEDRAKIW</sequence>
<keyword evidence="6" id="KW-0862">Zinc</keyword>
<dbReference type="Pfam" id="PF05649">
    <property type="entry name" value="Peptidase_M13_N"/>
    <property type="match status" value="1"/>
</dbReference>
<dbReference type="SUPFAM" id="SSF55486">
    <property type="entry name" value="Metalloproteases ('zincins'), catalytic domain"/>
    <property type="match status" value="1"/>
</dbReference>
<dbReference type="PROSITE" id="PS51885">
    <property type="entry name" value="NEPRILYSIN"/>
    <property type="match status" value="1"/>
</dbReference>
<keyword evidence="7" id="KW-0482">Metalloprotease</keyword>
<dbReference type="Gene3D" id="3.40.390.10">
    <property type="entry name" value="Collagenase (Catalytic Domain)"/>
    <property type="match status" value="1"/>
</dbReference>
<dbReference type="GO" id="GO:0004222">
    <property type="term" value="F:metalloendopeptidase activity"/>
    <property type="evidence" value="ECO:0007669"/>
    <property type="project" value="InterPro"/>
</dbReference>
<dbReference type="PANTHER" id="PTHR11733:SF167">
    <property type="entry name" value="FI17812P1-RELATED"/>
    <property type="match status" value="1"/>
</dbReference>
<dbReference type="KEGG" id="slom:PXH66_11580"/>